<feature type="region of interest" description="Disordered" evidence="1">
    <location>
        <begin position="214"/>
        <end position="262"/>
    </location>
</feature>
<evidence type="ECO:0000313" key="4">
    <source>
        <dbReference type="Proteomes" id="UP000637002"/>
    </source>
</evidence>
<feature type="compositionally biased region" description="Polar residues" evidence="1">
    <location>
        <begin position="214"/>
        <end position="227"/>
    </location>
</feature>
<evidence type="ECO:0000256" key="1">
    <source>
        <dbReference type="SAM" id="MobiDB-lite"/>
    </source>
</evidence>
<evidence type="ECO:0000313" key="3">
    <source>
        <dbReference type="EMBL" id="GGC91719.1"/>
    </source>
</evidence>
<feature type="transmembrane region" description="Helical" evidence="2">
    <location>
        <begin position="188"/>
        <end position="209"/>
    </location>
</feature>
<feature type="compositionally biased region" description="Basic and acidic residues" evidence="1">
    <location>
        <begin position="125"/>
        <end position="138"/>
    </location>
</feature>
<name>A0A916UXL2_9HYPH</name>
<dbReference type="AlphaFoldDB" id="A0A916UXL2"/>
<keyword evidence="2" id="KW-0812">Transmembrane</keyword>
<feature type="region of interest" description="Disordered" evidence="1">
    <location>
        <begin position="68"/>
        <end position="186"/>
    </location>
</feature>
<keyword evidence="4" id="KW-1185">Reference proteome</keyword>
<comment type="caution">
    <text evidence="3">The sequence shown here is derived from an EMBL/GenBank/DDBJ whole genome shotgun (WGS) entry which is preliminary data.</text>
</comment>
<keyword evidence="2" id="KW-1133">Transmembrane helix</keyword>
<feature type="compositionally biased region" description="Pro residues" evidence="1">
    <location>
        <begin position="85"/>
        <end position="108"/>
    </location>
</feature>
<accession>A0A916UXL2</accession>
<proteinExistence type="predicted"/>
<protein>
    <submittedName>
        <fullName evidence="3">Uncharacterized protein</fullName>
    </submittedName>
</protein>
<reference evidence="3" key="2">
    <citation type="submission" date="2020-09" db="EMBL/GenBank/DDBJ databases">
        <authorList>
            <person name="Sun Q."/>
            <person name="Zhou Y."/>
        </authorList>
    </citation>
    <scope>NUCLEOTIDE SEQUENCE</scope>
    <source>
        <strain evidence="3">CGMCC 1.12919</strain>
    </source>
</reference>
<dbReference type="Proteomes" id="UP000637002">
    <property type="component" value="Unassembled WGS sequence"/>
</dbReference>
<organism evidence="3 4">
    <name type="scientific">Chelatococcus reniformis</name>
    <dbReference type="NCBI Taxonomy" id="1494448"/>
    <lineage>
        <taxon>Bacteria</taxon>
        <taxon>Pseudomonadati</taxon>
        <taxon>Pseudomonadota</taxon>
        <taxon>Alphaproteobacteria</taxon>
        <taxon>Hyphomicrobiales</taxon>
        <taxon>Chelatococcaceae</taxon>
        <taxon>Chelatococcus</taxon>
    </lineage>
</organism>
<keyword evidence="2" id="KW-0472">Membrane</keyword>
<evidence type="ECO:0000256" key="2">
    <source>
        <dbReference type="SAM" id="Phobius"/>
    </source>
</evidence>
<reference evidence="3" key="1">
    <citation type="journal article" date="2014" name="Int. J. Syst. Evol. Microbiol.">
        <title>Complete genome sequence of Corynebacterium casei LMG S-19264T (=DSM 44701T), isolated from a smear-ripened cheese.</title>
        <authorList>
            <consortium name="US DOE Joint Genome Institute (JGI-PGF)"/>
            <person name="Walter F."/>
            <person name="Albersmeier A."/>
            <person name="Kalinowski J."/>
            <person name="Ruckert C."/>
        </authorList>
    </citation>
    <scope>NUCLEOTIDE SEQUENCE</scope>
    <source>
        <strain evidence="3">CGMCC 1.12919</strain>
    </source>
</reference>
<gene>
    <name evidence="3" type="ORF">GCM10010994_56860</name>
</gene>
<sequence length="443" mass="46752">MADFYPLLVRAVGGLPDNNPKTREAVYERARDVLLRQLRALDPPLADEDVAREMVTLEEVIDRIEAEHLAAEQAEPSVPVSAPAPSLPPPPAAPPAAIPQPLPSPSQPLRPAFPASPGRPPIGPRRPEPAPVEARETAPPDDDAAADAEGNGDTGDGAPSRDGAVDAGVRRPRIAPSRQPGEGRSRRTLLIGGGLAVAIAAMAGAAYWLNKVNQPQRQAASPETTAPPSDGERKYNERIGEPAAPGAPQRPAQPAPAQPVAGAQRAILYEETPDNPQNPTVLQGKVAWRLDSASPGQGQPLETVIRADVQVPEAGVTLAITIRRNTDATLPASHIIEMTFGKTGTATDNRIIRDVGVPQFKGEENARGVPLAGLPVPVTDSVFLVGLSNLPADIERNLDLIRTRPWIDIPIRYGNGRRAVLALEKGASGDSVVTQALNAWQGN</sequence>
<feature type="compositionally biased region" description="Basic and acidic residues" evidence="1">
    <location>
        <begin position="230"/>
        <end position="240"/>
    </location>
</feature>
<dbReference type="EMBL" id="BMGG01000012">
    <property type="protein sequence ID" value="GGC91719.1"/>
    <property type="molecule type" value="Genomic_DNA"/>
</dbReference>
<dbReference type="RefSeq" id="WP_188612565.1">
    <property type="nucleotide sequence ID" value="NZ_BMGG01000012.1"/>
</dbReference>